<dbReference type="Proteomes" id="UP000184522">
    <property type="component" value="Unassembled WGS sequence"/>
</dbReference>
<dbReference type="PANTHER" id="PTHR43284">
    <property type="entry name" value="ASPARAGINE SYNTHETASE (GLUTAMINE-HYDROLYZING)"/>
    <property type="match status" value="1"/>
</dbReference>
<dbReference type="STRING" id="1089305.SAMN05444148_1895"/>
<dbReference type="InterPro" id="IPR001962">
    <property type="entry name" value="Asn_synthase"/>
</dbReference>
<proteinExistence type="predicted"/>
<reference evidence="6" key="1">
    <citation type="submission" date="2016-11" db="EMBL/GenBank/DDBJ databases">
        <authorList>
            <person name="Varghese N."/>
            <person name="Submissions S."/>
        </authorList>
    </citation>
    <scope>NUCLEOTIDE SEQUENCE [LARGE SCALE GENOMIC DNA]</scope>
    <source>
        <strain evidence="6">DSM 25330</strain>
    </source>
</reference>
<dbReference type="SUPFAM" id="SSF52402">
    <property type="entry name" value="Adenine nucleotide alpha hydrolases-like"/>
    <property type="match status" value="1"/>
</dbReference>
<name>A0A1M5SMG1_9FLAO</name>
<dbReference type="Pfam" id="PF00733">
    <property type="entry name" value="Asn_synthase"/>
    <property type="match status" value="1"/>
</dbReference>
<evidence type="ECO:0000256" key="2">
    <source>
        <dbReference type="ARBA" id="ARBA00012737"/>
    </source>
</evidence>
<dbReference type="AlphaFoldDB" id="A0A1M5SMG1"/>
<dbReference type="GO" id="GO:0006529">
    <property type="term" value="P:asparagine biosynthetic process"/>
    <property type="evidence" value="ECO:0007669"/>
    <property type="project" value="InterPro"/>
</dbReference>
<dbReference type="EC" id="6.3.5.4" evidence="2"/>
<dbReference type="GO" id="GO:0004066">
    <property type="term" value="F:asparagine synthase (glutamine-hydrolyzing) activity"/>
    <property type="evidence" value="ECO:0007669"/>
    <property type="project" value="UniProtKB-EC"/>
</dbReference>
<dbReference type="InterPro" id="IPR014729">
    <property type="entry name" value="Rossmann-like_a/b/a_fold"/>
</dbReference>
<evidence type="ECO:0000313" key="6">
    <source>
        <dbReference type="Proteomes" id="UP000184522"/>
    </source>
</evidence>
<sequence>MKITNPIIPSSPIEVFVETKGELDFKAICVFAAIGFFLEEDTYWTHKKILSPAAFHELDNHHKLLTSKPYFNWHYSPRTISFNQALEEFTSLFETIIMERTKGRRVILPLSGGLDSRTQAVALKHIGAEVSSYSYEFENGYSETKIAKQIAAVCGFDFQSFKIKKGYLWKKLVDLAKLNGCCSDFTSPRQMAIADEFASMGDVFSLGHWGDVLFDSYNCETMSHEAQVEFLSNKLLKRGGLEFASRLWQTWGLEGDFKSYFFNRISSALNTIKIEDTNARLRAFKSKYWAPRWTSVNLSVFEHYKPITLPYYDNRMCEFICTVPEDYLKDRQLQIAYIKRRNPKLAELTWQDKRPYNLYDFNKPTAIKTFSYKVLNKLKREAKQISGNPYNQRNWELQFLGEDNRKQLENVLNESKLSDFIPEGIISTYIDKFYNKNALQNAHALNMLLVLAKFNQTQNNG</sequence>
<dbReference type="RefSeq" id="WP_073085825.1">
    <property type="nucleotide sequence ID" value="NZ_FQWS01000002.1"/>
</dbReference>
<organism evidence="5 6">
    <name type="scientific">Winogradskyella jejuensis</name>
    <dbReference type="NCBI Taxonomy" id="1089305"/>
    <lineage>
        <taxon>Bacteria</taxon>
        <taxon>Pseudomonadati</taxon>
        <taxon>Bacteroidota</taxon>
        <taxon>Flavobacteriia</taxon>
        <taxon>Flavobacteriales</taxon>
        <taxon>Flavobacteriaceae</taxon>
        <taxon>Winogradskyella</taxon>
    </lineage>
</organism>
<dbReference type="Gene3D" id="3.40.50.620">
    <property type="entry name" value="HUPs"/>
    <property type="match status" value="1"/>
</dbReference>
<dbReference type="InterPro" id="IPR051786">
    <property type="entry name" value="ASN_synthetase/amidase"/>
</dbReference>
<dbReference type="EMBL" id="FQWS01000002">
    <property type="protein sequence ID" value="SHH39103.1"/>
    <property type="molecule type" value="Genomic_DNA"/>
</dbReference>
<protein>
    <recommendedName>
        <fullName evidence="2">asparagine synthase (glutamine-hydrolyzing)</fullName>
        <ecNumber evidence="2">6.3.5.4</ecNumber>
    </recommendedName>
</protein>
<comment type="pathway">
    <text evidence="1">Amino-acid biosynthesis; L-asparagine biosynthesis; L-asparagine from L-aspartate (L-Gln route): step 1/1.</text>
</comment>
<keyword evidence="6" id="KW-1185">Reference proteome</keyword>
<comment type="catalytic activity">
    <reaction evidence="3">
        <text>L-aspartate + L-glutamine + ATP + H2O = L-asparagine + L-glutamate + AMP + diphosphate + H(+)</text>
        <dbReference type="Rhea" id="RHEA:12228"/>
        <dbReference type="ChEBI" id="CHEBI:15377"/>
        <dbReference type="ChEBI" id="CHEBI:15378"/>
        <dbReference type="ChEBI" id="CHEBI:29985"/>
        <dbReference type="ChEBI" id="CHEBI:29991"/>
        <dbReference type="ChEBI" id="CHEBI:30616"/>
        <dbReference type="ChEBI" id="CHEBI:33019"/>
        <dbReference type="ChEBI" id="CHEBI:58048"/>
        <dbReference type="ChEBI" id="CHEBI:58359"/>
        <dbReference type="ChEBI" id="CHEBI:456215"/>
        <dbReference type="EC" id="6.3.5.4"/>
    </reaction>
</comment>
<gene>
    <name evidence="5" type="ORF">SAMN05444148_1895</name>
</gene>
<accession>A0A1M5SMG1</accession>
<feature type="domain" description="Asparagine synthetase" evidence="4">
    <location>
        <begin position="104"/>
        <end position="280"/>
    </location>
</feature>
<evidence type="ECO:0000256" key="1">
    <source>
        <dbReference type="ARBA" id="ARBA00005187"/>
    </source>
</evidence>
<evidence type="ECO:0000313" key="5">
    <source>
        <dbReference type="EMBL" id="SHH39103.1"/>
    </source>
</evidence>
<evidence type="ECO:0000256" key="3">
    <source>
        <dbReference type="ARBA" id="ARBA00048741"/>
    </source>
</evidence>
<dbReference type="PANTHER" id="PTHR43284:SF1">
    <property type="entry name" value="ASPARAGINE SYNTHETASE"/>
    <property type="match status" value="1"/>
</dbReference>
<evidence type="ECO:0000259" key="4">
    <source>
        <dbReference type="Pfam" id="PF00733"/>
    </source>
</evidence>